<sequence length="98" mass="10909">MHGKQIGIEDAFMGMNDIDTDSIDLSCGKPRKAPHRYKSREGDDRDPVKKYLAVGGAPSVGKNMHFEIGILGDSFCQFINKFFPPTYSTIFGDNHTNL</sequence>
<accession>A0A5K7ZB61</accession>
<evidence type="ECO:0000313" key="1">
    <source>
        <dbReference type="EMBL" id="BBO79302.1"/>
    </source>
</evidence>
<dbReference type="AlphaFoldDB" id="A0A5K7ZB61"/>
<proteinExistence type="predicted"/>
<name>A0A5K7ZB61_9BACT</name>
<dbReference type="EMBL" id="AP021875">
    <property type="protein sequence ID" value="BBO79302.1"/>
    <property type="molecule type" value="Genomic_DNA"/>
</dbReference>
<evidence type="ECO:0000313" key="2">
    <source>
        <dbReference type="Proteomes" id="UP000427769"/>
    </source>
</evidence>
<dbReference type="Proteomes" id="UP000427769">
    <property type="component" value="Chromosome"/>
</dbReference>
<gene>
    <name evidence="1" type="ORF">DSCW_67190</name>
</gene>
<dbReference type="KEGG" id="dwd:DSCW_67190"/>
<keyword evidence="2" id="KW-1185">Reference proteome</keyword>
<protein>
    <submittedName>
        <fullName evidence="1">Uncharacterized protein</fullName>
    </submittedName>
</protein>
<reference evidence="1 2" key="1">
    <citation type="submission" date="2019-11" db="EMBL/GenBank/DDBJ databases">
        <title>Comparative genomics of hydrocarbon-degrading Desulfosarcina strains.</title>
        <authorList>
            <person name="Watanabe M."/>
            <person name="Kojima H."/>
            <person name="Fukui M."/>
        </authorList>
    </citation>
    <scope>NUCLEOTIDE SEQUENCE [LARGE SCALE GENOMIC DNA]</scope>
    <source>
        <strain evidence="1 2">PP31</strain>
    </source>
</reference>
<organism evidence="1 2">
    <name type="scientific">Desulfosarcina widdelii</name>
    <dbReference type="NCBI Taxonomy" id="947919"/>
    <lineage>
        <taxon>Bacteria</taxon>
        <taxon>Pseudomonadati</taxon>
        <taxon>Thermodesulfobacteriota</taxon>
        <taxon>Desulfobacteria</taxon>
        <taxon>Desulfobacterales</taxon>
        <taxon>Desulfosarcinaceae</taxon>
        <taxon>Desulfosarcina</taxon>
    </lineage>
</organism>